<feature type="region of interest" description="Disordered" evidence="1">
    <location>
        <begin position="54"/>
        <end position="97"/>
    </location>
</feature>
<dbReference type="PANTHER" id="PTHR33699">
    <property type="entry name" value="EXPRESSED PROTEIN"/>
    <property type="match status" value="1"/>
</dbReference>
<proteinExistence type="predicted"/>
<dbReference type="Proteomes" id="UP000729402">
    <property type="component" value="Unassembled WGS sequence"/>
</dbReference>
<evidence type="ECO:0000313" key="3">
    <source>
        <dbReference type="Proteomes" id="UP000729402"/>
    </source>
</evidence>
<evidence type="ECO:0000313" key="2">
    <source>
        <dbReference type="EMBL" id="KAG8093328.1"/>
    </source>
</evidence>
<comment type="caution">
    <text evidence="2">The sequence shown here is derived from an EMBL/GenBank/DDBJ whole genome shotgun (WGS) entry which is preliminary data.</text>
</comment>
<sequence>MDRARRPRRVPAFGEWNYYYGPGDDLSTAPTVYGGGPDLEACSDIWFRYSPESRKPVTKKARRADQKPAGGANKQRPRAAARSSSESVAATPAKVATARVVRPPIDADLYQVPPPDFLPGEPRRRRKAGKSLWMGLTLSCFGLSC</sequence>
<accession>A0A8J6BX73</accession>
<reference evidence="2" key="2">
    <citation type="submission" date="2021-02" db="EMBL/GenBank/DDBJ databases">
        <authorList>
            <person name="Kimball J.A."/>
            <person name="Haas M.W."/>
            <person name="Macchietto M."/>
            <person name="Kono T."/>
            <person name="Duquette J."/>
            <person name="Shao M."/>
        </authorList>
    </citation>
    <scope>NUCLEOTIDE SEQUENCE</scope>
    <source>
        <tissue evidence="2">Fresh leaf tissue</tissue>
    </source>
</reference>
<feature type="compositionally biased region" description="Low complexity" evidence="1">
    <location>
        <begin position="78"/>
        <end position="90"/>
    </location>
</feature>
<reference evidence="2" key="1">
    <citation type="journal article" date="2021" name="bioRxiv">
        <title>Whole Genome Assembly and Annotation of Northern Wild Rice, Zizania palustris L., Supports a Whole Genome Duplication in the Zizania Genus.</title>
        <authorList>
            <person name="Haas M."/>
            <person name="Kono T."/>
            <person name="Macchietto M."/>
            <person name="Millas R."/>
            <person name="McGilp L."/>
            <person name="Shao M."/>
            <person name="Duquette J."/>
            <person name="Hirsch C.N."/>
            <person name="Kimball J."/>
        </authorList>
    </citation>
    <scope>NUCLEOTIDE SEQUENCE</scope>
    <source>
        <tissue evidence="2">Fresh leaf tissue</tissue>
    </source>
</reference>
<dbReference type="PANTHER" id="PTHR33699:SF1">
    <property type="entry name" value="OS12G0418200 PROTEIN"/>
    <property type="match status" value="1"/>
</dbReference>
<protein>
    <submittedName>
        <fullName evidence="2">Uncharacterized protein</fullName>
    </submittedName>
</protein>
<gene>
    <name evidence="2" type="ORF">GUJ93_ZPchr0012g20928</name>
</gene>
<dbReference type="OrthoDB" id="679810at2759"/>
<dbReference type="EMBL" id="JAAALK010000080">
    <property type="protein sequence ID" value="KAG8093328.1"/>
    <property type="molecule type" value="Genomic_DNA"/>
</dbReference>
<organism evidence="2 3">
    <name type="scientific">Zizania palustris</name>
    <name type="common">Northern wild rice</name>
    <dbReference type="NCBI Taxonomy" id="103762"/>
    <lineage>
        <taxon>Eukaryota</taxon>
        <taxon>Viridiplantae</taxon>
        <taxon>Streptophyta</taxon>
        <taxon>Embryophyta</taxon>
        <taxon>Tracheophyta</taxon>
        <taxon>Spermatophyta</taxon>
        <taxon>Magnoliopsida</taxon>
        <taxon>Liliopsida</taxon>
        <taxon>Poales</taxon>
        <taxon>Poaceae</taxon>
        <taxon>BOP clade</taxon>
        <taxon>Oryzoideae</taxon>
        <taxon>Oryzeae</taxon>
        <taxon>Zizaniinae</taxon>
        <taxon>Zizania</taxon>
    </lineage>
</organism>
<evidence type="ECO:0000256" key="1">
    <source>
        <dbReference type="SAM" id="MobiDB-lite"/>
    </source>
</evidence>
<dbReference type="AlphaFoldDB" id="A0A8J6BX73"/>
<keyword evidence="3" id="KW-1185">Reference proteome</keyword>
<name>A0A8J6BX73_ZIZPA</name>